<organism evidence="2">
    <name type="scientific">Anopheles darlingi</name>
    <name type="common">Mosquito</name>
    <dbReference type="NCBI Taxonomy" id="43151"/>
    <lineage>
        <taxon>Eukaryota</taxon>
        <taxon>Metazoa</taxon>
        <taxon>Ecdysozoa</taxon>
        <taxon>Arthropoda</taxon>
        <taxon>Hexapoda</taxon>
        <taxon>Insecta</taxon>
        <taxon>Pterygota</taxon>
        <taxon>Neoptera</taxon>
        <taxon>Endopterygota</taxon>
        <taxon>Diptera</taxon>
        <taxon>Nematocera</taxon>
        <taxon>Culicoidea</taxon>
        <taxon>Culicidae</taxon>
        <taxon>Anophelinae</taxon>
        <taxon>Anopheles</taxon>
    </lineage>
</organism>
<protein>
    <submittedName>
        <fullName evidence="2">Uncharacterized protein</fullName>
    </submittedName>
</protein>
<name>A0A2M4DS61_ANODA</name>
<feature type="region of interest" description="Disordered" evidence="1">
    <location>
        <begin position="523"/>
        <end position="548"/>
    </location>
</feature>
<feature type="compositionally biased region" description="Basic residues" evidence="1">
    <location>
        <begin position="527"/>
        <end position="541"/>
    </location>
</feature>
<proteinExistence type="predicted"/>
<dbReference type="AlphaFoldDB" id="A0A2M4DS61"/>
<reference evidence="2" key="1">
    <citation type="submission" date="2018-01" db="EMBL/GenBank/DDBJ databases">
        <title>An insight into the sialome of Amazonian anophelines.</title>
        <authorList>
            <person name="Ribeiro J.M."/>
            <person name="Scarpassa V."/>
            <person name="Calvo E."/>
        </authorList>
    </citation>
    <scope>NUCLEOTIDE SEQUENCE</scope>
</reference>
<feature type="region of interest" description="Disordered" evidence="1">
    <location>
        <begin position="282"/>
        <end position="308"/>
    </location>
</feature>
<dbReference type="VEuPathDB" id="VectorBase:ADAR2_011571"/>
<feature type="region of interest" description="Disordered" evidence="1">
    <location>
        <begin position="89"/>
        <end position="109"/>
    </location>
</feature>
<feature type="compositionally biased region" description="Basic and acidic residues" evidence="1">
    <location>
        <begin position="282"/>
        <end position="306"/>
    </location>
</feature>
<evidence type="ECO:0000313" key="2">
    <source>
        <dbReference type="EMBL" id="MBW80396.1"/>
    </source>
</evidence>
<sequence length="548" mass="63024">MRKVAAENQNNTKYVRFKKDVIEQWKVAFHERVGKVVETHLVTPLLQSAAAYLTKSALKVLKYTKNRIRGHKERKYRKRYEKLKRKYKHQKRRVRLSKDRKNRKNMRQKIKKRYHKSLLKLMMKTRSPDLMADLFKENVPMDFTCVAACPALLSRITMERNIKIVVEGPDGKDHEFSSNALNNTEEKIIRLKLKDNHFTLCEESMNRSGDFDGSNNSCLYVAMMQAMPEMNMSAKDFRKAVANCIRNDPAIRRSIEKGYHHKLLAEGFYGGRAPEKENKQMLETEKSGKQDKTEKETKKDQKDSMKKRIKAVGRKITNVIFRDVDSSEYADGEVHEGDDHFVCRFKQTLCAKGVIDSAYSEYLDLDYVVTGGGSKGQDRTSGKGAEGVDAAHLLRVGGINPKLNNTDHGTILKNLSYKTQNVNQCHNRRKVPKDIDSLQSQFLMNSPPIIINGVFNSSANQLKKFKKDFVAILETGIKSDHTNAQVYQNTISQIKPIGFKKMKRVVKDANNFVGKVENYMPNSSKPVKCKIPKTKAKKTEKRRYENEE</sequence>
<dbReference type="EMBL" id="GGFL01016218">
    <property type="protein sequence ID" value="MBW80396.1"/>
    <property type="molecule type" value="Transcribed_RNA"/>
</dbReference>
<evidence type="ECO:0000256" key="1">
    <source>
        <dbReference type="SAM" id="MobiDB-lite"/>
    </source>
</evidence>
<accession>A0A2M4DS61</accession>